<dbReference type="InterPro" id="IPR036412">
    <property type="entry name" value="HAD-like_sf"/>
</dbReference>
<gene>
    <name evidence="1" type="ORF">U1T56_03475</name>
</gene>
<dbReference type="Proteomes" id="UP001375743">
    <property type="component" value="Unassembled WGS sequence"/>
</dbReference>
<dbReference type="PANTHER" id="PTHR43611:SF3">
    <property type="entry name" value="FLAVIN MONONUCLEOTIDE HYDROLASE 1, CHLOROPLATIC"/>
    <property type="match status" value="1"/>
</dbReference>
<dbReference type="SFLD" id="SFLDS00003">
    <property type="entry name" value="Haloacid_Dehalogenase"/>
    <property type="match status" value="1"/>
</dbReference>
<dbReference type="SUPFAM" id="SSF56784">
    <property type="entry name" value="HAD-like"/>
    <property type="match status" value="1"/>
</dbReference>
<evidence type="ECO:0000313" key="2">
    <source>
        <dbReference type="Proteomes" id="UP001375743"/>
    </source>
</evidence>
<dbReference type="PANTHER" id="PTHR43611">
    <property type="entry name" value="ALPHA-D-GLUCOSE 1-PHOSPHATE PHOSPHATASE"/>
    <property type="match status" value="1"/>
</dbReference>
<name>A0ABU8XPA4_9PROT</name>
<organism evidence="1 2">
    <name type="scientific">Benzoatithermus flavus</name>
    <dbReference type="NCBI Taxonomy" id="3108223"/>
    <lineage>
        <taxon>Bacteria</taxon>
        <taxon>Pseudomonadati</taxon>
        <taxon>Pseudomonadota</taxon>
        <taxon>Alphaproteobacteria</taxon>
        <taxon>Geminicoccales</taxon>
        <taxon>Geminicoccaceae</taxon>
        <taxon>Benzoatithermus</taxon>
    </lineage>
</organism>
<dbReference type="InterPro" id="IPR023198">
    <property type="entry name" value="PGP-like_dom2"/>
</dbReference>
<dbReference type="PRINTS" id="PR00413">
    <property type="entry name" value="HADHALOGNASE"/>
</dbReference>
<dbReference type="InterPro" id="IPR006439">
    <property type="entry name" value="HAD-SF_hydro_IA"/>
</dbReference>
<dbReference type="RefSeq" id="WP_418158047.1">
    <property type="nucleotide sequence ID" value="NZ_JBBLZC010000002.1"/>
</dbReference>
<dbReference type="EMBL" id="JBBLZC010000002">
    <property type="protein sequence ID" value="MEK0082199.1"/>
    <property type="molecule type" value="Genomic_DNA"/>
</dbReference>
<protein>
    <submittedName>
        <fullName evidence="1">HAD family phosphatase</fullName>
    </submittedName>
</protein>
<keyword evidence="2" id="KW-1185">Reference proteome</keyword>
<evidence type="ECO:0000313" key="1">
    <source>
        <dbReference type="EMBL" id="MEK0082199.1"/>
    </source>
</evidence>
<dbReference type="NCBIfam" id="TIGR01509">
    <property type="entry name" value="HAD-SF-IA-v3"/>
    <property type="match status" value="1"/>
</dbReference>
<reference evidence="1 2" key="1">
    <citation type="submission" date="2024-01" db="EMBL/GenBank/DDBJ databases">
        <title>Multi-omics insights into the function and evolution of sodium benzoate biodegradation pathways in Benzoatithermus flavus gen. nov., sp. nov. from hot spring.</title>
        <authorList>
            <person name="Hu C.-J."/>
            <person name="Li W.-J."/>
        </authorList>
    </citation>
    <scope>NUCLEOTIDE SEQUENCE [LARGE SCALE GENOMIC DNA]</scope>
    <source>
        <strain evidence="1 2">SYSU G07066</strain>
    </source>
</reference>
<dbReference type="SFLD" id="SFLDG01129">
    <property type="entry name" value="C1.5:_HAD__Beta-PGM__Phosphata"/>
    <property type="match status" value="1"/>
</dbReference>
<dbReference type="CDD" id="cd02603">
    <property type="entry name" value="HAD_sEH-N_like"/>
    <property type="match status" value="1"/>
</dbReference>
<proteinExistence type="predicted"/>
<dbReference type="Pfam" id="PF00702">
    <property type="entry name" value="Hydrolase"/>
    <property type="match status" value="1"/>
</dbReference>
<sequence>MAGEPQNVIFDLGGVLIDWNPRHLYRRMFDGDEAAMERFLSEICTPDWNLGFDAGRPWTEGIAELVARHPHEKERIEAYRSRWLEMIGGPIAGTVRLLEELDARDVPLYALTNWSVETFALVRPDPTYAFLDRFRTIFVSGELGLIKPDPAIYRHALGAIGAPPDRCLFIDDSAKNVAAAAELGLLVHHFTSPERLRADLERYGLLPEPGQG</sequence>
<dbReference type="Gene3D" id="1.10.150.240">
    <property type="entry name" value="Putative phosphatase, domain 2"/>
    <property type="match status" value="1"/>
</dbReference>
<dbReference type="InterPro" id="IPR023214">
    <property type="entry name" value="HAD_sf"/>
</dbReference>
<accession>A0ABU8XPA4</accession>
<comment type="caution">
    <text evidence="1">The sequence shown here is derived from an EMBL/GenBank/DDBJ whole genome shotgun (WGS) entry which is preliminary data.</text>
</comment>
<dbReference type="Gene3D" id="3.40.50.1000">
    <property type="entry name" value="HAD superfamily/HAD-like"/>
    <property type="match status" value="1"/>
</dbReference>